<reference evidence="4" key="2">
    <citation type="submission" date="2020-09" db="EMBL/GenBank/DDBJ databases">
        <authorList>
            <person name="Sun Q."/>
            <person name="Ohkuma M."/>
        </authorList>
    </citation>
    <scope>NUCLEOTIDE SEQUENCE</scope>
    <source>
        <strain evidence="4">JCM 4815</strain>
    </source>
</reference>
<dbReference type="InterPro" id="IPR050832">
    <property type="entry name" value="Bact_Acetyltransf"/>
</dbReference>
<dbReference type="Gene3D" id="3.40.630.30">
    <property type="match status" value="1"/>
</dbReference>
<dbReference type="Proteomes" id="UP000622166">
    <property type="component" value="Unassembled WGS sequence"/>
</dbReference>
<evidence type="ECO:0000313" key="4">
    <source>
        <dbReference type="EMBL" id="GGZ23215.1"/>
    </source>
</evidence>
<dbReference type="InterPro" id="IPR016181">
    <property type="entry name" value="Acyl_CoA_acyltransferase"/>
</dbReference>
<sequence>MGDLLVRTAGPADRDTITALLTASWGGTVVVGHGTAYDAAGLPALLAERDGHVVGLLTYSLSGQGLEVVTLNAVERYTGVGGALLSAAAGTARQAGARRVWLITTNDNLDALRFYQRRGMRIVGVAPGAVDEARKVKPSIPPVGEYGIPLRDELTLERWV</sequence>
<organism evidence="4 5">
    <name type="scientific">Streptomyces poonensis</name>
    <dbReference type="NCBI Taxonomy" id="68255"/>
    <lineage>
        <taxon>Bacteria</taxon>
        <taxon>Bacillati</taxon>
        <taxon>Actinomycetota</taxon>
        <taxon>Actinomycetes</taxon>
        <taxon>Kitasatosporales</taxon>
        <taxon>Streptomycetaceae</taxon>
        <taxon>Streptomyces</taxon>
    </lineage>
</organism>
<dbReference type="AlphaFoldDB" id="A0A918UMW5"/>
<dbReference type="EMBL" id="BMVW01000010">
    <property type="protein sequence ID" value="GGZ23215.1"/>
    <property type="molecule type" value="Genomic_DNA"/>
</dbReference>
<dbReference type="InterPro" id="IPR000182">
    <property type="entry name" value="GNAT_dom"/>
</dbReference>
<dbReference type="PANTHER" id="PTHR43877:SF1">
    <property type="entry name" value="ACETYLTRANSFERASE"/>
    <property type="match status" value="1"/>
</dbReference>
<dbReference type="PROSITE" id="PS51186">
    <property type="entry name" value="GNAT"/>
    <property type="match status" value="1"/>
</dbReference>
<dbReference type="CDD" id="cd04301">
    <property type="entry name" value="NAT_SF"/>
    <property type="match status" value="1"/>
</dbReference>
<keyword evidence="1" id="KW-0808">Transferase</keyword>
<dbReference type="SUPFAM" id="SSF55729">
    <property type="entry name" value="Acyl-CoA N-acyltransferases (Nat)"/>
    <property type="match status" value="1"/>
</dbReference>
<keyword evidence="5" id="KW-1185">Reference proteome</keyword>
<comment type="caution">
    <text evidence="4">The sequence shown here is derived from an EMBL/GenBank/DDBJ whole genome shotgun (WGS) entry which is preliminary data.</text>
</comment>
<evidence type="ECO:0000256" key="2">
    <source>
        <dbReference type="ARBA" id="ARBA00023315"/>
    </source>
</evidence>
<accession>A0A918UMW5</accession>
<proteinExistence type="predicted"/>
<protein>
    <submittedName>
        <fullName evidence="4">N-acetyltransferase</fullName>
    </submittedName>
</protein>
<reference evidence="4" key="1">
    <citation type="journal article" date="2014" name="Int. J. Syst. Evol. Microbiol.">
        <title>Complete genome sequence of Corynebacterium casei LMG S-19264T (=DSM 44701T), isolated from a smear-ripened cheese.</title>
        <authorList>
            <consortium name="US DOE Joint Genome Institute (JGI-PGF)"/>
            <person name="Walter F."/>
            <person name="Albersmeier A."/>
            <person name="Kalinowski J."/>
            <person name="Ruckert C."/>
        </authorList>
    </citation>
    <scope>NUCLEOTIDE SEQUENCE</scope>
    <source>
        <strain evidence="4">JCM 4815</strain>
    </source>
</reference>
<evidence type="ECO:0000259" key="3">
    <source>
        <dbReference type="PROSITE" id="PS51186"/>
    </source>
</evidence>
<dbReference type="Pfam" id="PF00583">
    <property type="entry name" value="Acetyltransf_1"/>
    <property type="match status" value="1"/>
</dbReference>
<feature type="domain" description="N-acetyltransferase" evidence="3">
    <location>
        <begin position="4"/>
        <end position="157"/>
    </location>
</feature>
<name>A0A918UMW5_9ACTN</name>
<evidence type="ECO:0000313" key="5">
    <source>
        <dbReference type="Proteomes" id="UP000622166"/>
    </source>
</evidence>
<dbReference type="PANTHER" id="PTHR43877">
    <property type="entry name" value="AMINOALKYLPHOSPHONATE N-ACETYLTRANSFERASE-RELATED-RELATED"/>
    <property type="match status" value="1"/>
</dbReference>
<dbReference type="GO" id="GO:0016747">
    <property type="term" value="F:acyltransferase activity, transferring groups other than amino-acyl groups"/>
    <property type="evidence" value="ECO:0007669"/>
    <property type="project" value="InterPro"/>
</dbReference>
<gene>
    <name evidence="4" type="ORF">GCM10010365_49400</name>
</gene>
<evidence type="ECO:0000256" key="1">
    <source>
        <dbReference type="ARBA" id="ARBA00022679"/>
    </source>
</evidence>
<dbReference type="RefSeq" id="WP_189862613.1">
    <property type="nucleotide sequence ID" value="NZ_BMVW01000010.1"/>
</dbReference>
<keyword evidence="2" id="KW-0012">Acyltransferase</keyword>